<dbReference type="PROSITE" id="PS50011">
    <property type="entry name" value="PROTEIN_KINASE_DOM"/>
    <property type="match status" value="1"/>
</dbReference>
<dbReference type="GO" id="GO:0005524">
    <property type="term" value="F:ATP binding"/>
    <property type="evidence" value="ECO:0007669"/>
    <property type="project" value="UniProtKB-KW"/>
</dbReference>
<organism evidence="8 9">
    <name type="scientific">Eiseniibacteriota bacterium</name>
    <dbReference type="NCBI Taxonomy" id="2212470"/>
    <lineage>
        <taxon>Bacteria</taxon>
        <taxon>Candidatus Eiseniibacteriota</taxon>
    </lineage>
</organism>
<dbReference type="Gene3D" id="1.10.510.10">
    <property type="entry name" value="Transferase(Phosphotransferase) domain 1"/>
    <property type="match status" value="1"/>
</dbReference>
<accession>A0A956SF27</accession>
<keyword evidence="1" id="KW-0808">Transferase</keyword>
<keyword evidence="2" id="KW-0547">Nucleotide-binding</keyword>
<dbReference type="EMBL" id="JAGQHS010000151">
    <property type="protein sequence ID" value="MCA9758210.1"/>
    <property type="molecule type" value="Genomic_DNA"/>
</dbReference>
<reference evidence="8" key="1">
    <citation type="submission" date="2020-04" db="EMBL/GenBank/DDBJ databases">
        <authorList>
            <person name="Zhang T."/>
        </authorList>
    </citation>
    <scope>NUCLEOTIDE SEQUENCE</scope>
    <source>
        <strain evidence="8">HKST-UBA02</strain>
    </source>
</reference>
<evidence type="ECO:0000313" key="8">
    <source>
        <dbReference type="EMBL" id="MCA9758210.1"/>
    </source>
</evidence>
<evidence type="ECO:0000259" key="7">
    <source>
        <dbReference type="PROSITE" id="PS50011"/>
    </source>
</evidence>
<protein>
    <submittedName>
        <fullName evidence="8">Protein kinase</fullName>
    </submittedName>
</protein>
<feature type="domain" description="Protein kinase" evidence="7">
    <location>
        <begin position="1"/>
        <end position="253"/>
    </location>
</feature>
<dbReference type="Pfam" id="PF00069">
    <property type="entry name" value="Pkinase"/>
    <property type="match status" value="1"/>
</dbReference>
<dbReference type="CDD" id="cd14014">
    <property type="entry name" value="STKc_PknB_like"/>
    <property type="match status" value="1"/>
</dbReference>
<feature type="region of interest" description="Disordered" evidence="5">
    <location>
        <begin position="447"/>
        <end position="474"/>
    </location>
</feature>
<keyword evidence="4" id="KW-0067">ATP-binding</keyword>
<feature type="transmembrane region" description="Helical" evidence="6">
    <location>
        <begin position="377"/>
        <end position="398"/>
    </location>
</feature>
<feature type="compositionally biased region" description="Basic and acidic residues" evidence="5">
    <location>
        <begin position="301"/>
        <end position="325"/>
    </location>
</feature>
<keyword evidence="6" id="KW-1133">Transmembrane helix</keyword>
<feature type="compositionally biased region" description="Basic and acidic residues" evidence="5">
    <location>
        <begin position="460"/>
        <end position="474"/>
    </location>
</feature>
<dbReference type="PANTHER" id="PTHR43289:SF6">
    <property type="entry name" value="SERINE_THREONINE-PROTEIN KINASE NEKL-3"/>
    <property type="match status" value="1"/>
</dbReference>
<dbReference type="AlphaFoldDB" id="A0A956SF27"/>
<evidence type="ECO:0000256" key="6">
    <source>
        <dbReference type="SAM" id="Phobius"/>
    </source>
</evidence>
<dbReference type="SMART" id="SM00220">
    <property type="entry name" value="S_TKc"/>
    <property type="match status" value="1"/>
</dbReference>
<dbReference type="PANTHER" id="PTHR43289">
    <property type="entry name" value="MITOGEN-ACTIVATED PROTEIN KINASE KINASE KINASE 20-RELATED"/>
    <property type="match status" value="1"/>
</dbReference>
<feature type="compositionally biased region" description="Polar residues" evidence="5">
    <location>
        <begin position="524"/>
        <end position="538"/>
    </location>
</feature>
<gene>
    <name evidence="8" type="ORF">KDA27_20615</name>
</gene>
<dbReference type="InterPro" id="IPR011009">
    <property type="entry name" value="Kinase-like_dom_sf"/>
</dbReference>
<evidence type="ECO:0000256" key="2">
    <source>
        <dbReference type="ARBA" id="ARBA00022741"/>
    </source>
</evidence>
<feature type="compositionally biased region" description="Polar residues" evidence="5">
    <location>
        <begin position="339"/>
        <end position="351"/>
    </location>
</feature>
<reference evidence="8" key="2">
    <citation type="journal article" date="2021" name="Microbiome">
        <title>Successional dynamics and alternative stable states in a saline activated sludge microbial community over 9 years.</title>
        <authorList>
            <person name="Wang Y."/>
            <person name="Ye J."/>
            <person name="Ju F."/>
            <person name="Liu L."/>
            <person name="Boyd J.A."/>
            <person name="Deng Y."/>
            <person name="Parks D.H."/>
            <person name="Jiang X."/>
            <person name="Yin X."/>
            <person name="Woodcroft B.J."/>
            <person name="Tyson G.W."/>
            <person name="Hugenholtz P."/>
            <person name="Polz M.F."/>
            <person name="Zhang T."/>
        </authorList>
    </citation>
    <scope>NUCLEOTIDE SEQUENCE</scope>
    <source>
        <strain evidence="8">HKST-UBA02</strain>
    </source>
</reference>
<dbReference type="Proteomes" id="UP000739538">
    <property type="component" value="Unassembled WGS sequence"/>
</dbReference>
<evidence type="ECO:0000256" key="1">
    <source>
        <dbReference type="ARBA" id="ARBA00022679"/>
    </source>
</evidence>
<dbReference type="InterPro" id="IPR000719">
    <property type="entry name" value="Prot_kinase_dom"/>
</dbReference>
<name>A0A956SF27_UNCEI</name>
<feature type="region of interest" description="Disordered" evidence="5">
    <location>
        <begin position="254"/>
        <end position="371"/>
    </location>
</feature>
<comment type="caution">
    <text evidence="8">The sequence shown here is derived from an EMBL/GenBank/DDBJ whole genome shotgun (WGS) entry which is preliminary data.</text>
</comment>
<feature type="region of interest" description="Disordered" evidence="5">
    <location>
        <begin position="524"/>
        <end position="551"/>
    </location>
</feature>
<proteinExistence type="predicted"/>
<keyword evidence="6" id="KW-0812">Transmembrane</keyword>
<evidence type="ECO:0000256" key="3">
    <source>
        <dbReference type="ARBA" id="ARBA00022777"/>
    </source>
</evidence>
<keyword evidence="3 8" id="KW-0418">Kinase</keyword>
<sequence>MGVVYHAHDTVIRRDVAIKVLHEHAISDSAVERFHREARSAGRLSHDNIMTLYDFGESDGRPYLVMELLDGTDLRPLTRNRQIPLRRKLEILIQIASGLDYAHDNRVIHRDIKPGNIQVMESGRVKIVDFGIARVDSEAGTTMTHASLGTPRYMSPEQIRGEGIDRRSDIFSYGALAYELIAERVPFEGENVTTVMYNVIHKEPRPIRLGDPSVDAEIQSIVSGCLAKNMDDRFPDLRGVINRLAALSEDPRIDRIPNLPIDDTTVLPGNKPSPSGGASGPVIHEDTVPSFDRSQVPEFPVRTDRDREPDAAPAGDVERASERRSALGADGEGALASRAASSPETTSATKRTPSDVSSSPGASLSSPPPRNRSRAKVLWIAGATLVILAAVAIGSQWLGRPSPAVPDGANESQNVDVPGQPKEARIDDAAFRAAQDAMVEARGRMDTNAIPPCATDDYEAAERSRREGEDLETRGDFALASKAFEDAAAQYGRAAEAATRADRIAERLERAGERHSSLGKQISAGWTWSGNGKVTSGQAGDDLASARESMAECRLEEAENLVRSAEERLAEAEATITRPVASSNSPAAKPNTAASDPPKRDATRSGTPDPAPSGSGPAKASIDTDPPQPEPAAALSLSDRVRSQLPGVSSALAEAMKTGRWNQLPPSVRNTYQAFQQALTEDHIIRDAKVRTGSLRESSGIVEQQVTLEVVQQQKGRDDLMDPVTIPMIWTWNLDGDDAIVSQVRP</sequence>
<evidence type="ECO:0000313" key="9">
    <source>
        <dbReference type="Proteomes" id="UP000739538"/>
    </source>
</evidence>
<dbReference type="SUPFAM" id="SSF56112">
    <property type="entry name" value="Protein kinase-like (PK-like)"/>
    <property type="match status" value="1"/>
</dbReference>
<dbReference type="GO" id="GO:0004674">
    <property type="term" value="F:protein serine/threonine kinase activity"/>
    <property type="evidence" value="ECO:0007669"/>
    <property type="project" value="TreeGrafter"/>
</dbReference>
<evidence type="ECO:0000256" key="4">
    <source>
        <dbReference type="ARBA" id="ARBA00022840"/>
    </source>
</evidence>
<feature type="region of interest" description="Disordered" evidence="5">
    <location>
        <begin position="573"/>
        <end position="641"/>
    </location>
</feature>
<feature type="compositionally biased region" description="Low complexity" evidence="5">
    <location>
        <begin position="354"/>
        <end position="365"/>
    </location>
</feature>
<keyword evidence="6" id="KW-0472">Membrane</keyword>
<evidence type="ECO:0000256" key="5">
    <source>
        <dbReference type="SAM" id="MobiDB-lite"/>
    </source>
</evidence>
<dbReference type="Gene3D" id="3.30.200.20">
    <property type="entry name" value="Phosphorylase Kinase, domain 1"/>
    <property type="match status" value="1"/>
</dbReference>